<accession>A0A4R1K6J5</accession>
<name>A0A4R1K6J5_9BACT</name>
<dbReference type="Proteomes" id="UP000294614">
    <property type="component" value="Unassembled WGS sequence"/>
</dbReference>
<proteinExistence type="predicted"/>
<evidence type="ECO:0000256" key="2">
    <source>
        <dbReference type="ARBA" id="ARBA00022726"/>
    </source>
</evidence>
<dbReference type="EMBL" id="SMGG01000005">
    <property type="protein sequence ID" value="TCK59856.1"/>
    <property type="molecule type" value="Genomic_DNA"/>
</dbReference>
<reference evidence="4 5" key="1">
    <citation type="submission" date="2019-03" db="EMBL/GenBank/DDBJ databases">
        <title>Genomic Encyclopedia of Type Strains, Phase IV (KMG-IV): sequencing the most valuable type-strain genomes for metagenomic binning, comparative biology and taxonomic classification.</title>
        <authorList>
            <person name="Goeker M."/>
        </authorList>
    </citation>
    <scope>NUCLEOTIDE SEQUENCE [LARGE SCALE GENOMIC DNA]</scope>
    <source>
        <strain evidence="4 5">DSM 24984</strain>
    </source>
</reference>
<dbReference type="InterPro" id="IPR000836">
    <property type="entry name" value="PRTase_dom"/>
</dbReference>
<keyword evidence="2" id="KW-0660">Purine salvage</keyword>
<dbReference type="GO" id="GO:0016757">
    <property type="term" value="F:glycosyltransferase activity"/>
    <property type="evidence" value="ECO:0007669"/>
    <property type="project" value="UniProtKB-KW"/>
</dbReference>
<evidence type="ECO:0000313" key="4">
    <source>
        <dbReference type="EMBL" id="TCK59856.1"/>
    </source>
</evidence>
<dbReference type="RefSeq" id="WP_132874012.1">
    <property type="nucleotide sequence ID" value="NZ_SMGG01000005.1"/>
</dbReference>
<gene>
    <name evidence="4" type="ORF">C8D98_2023</name>
</gene>
<dbReference type="Pfam" id="PF00156">
    <property type="entry name" value="Pribosyltran"/>
    <property type="match status" value="1"/>
</dbReference>
<keyword evidence="4" id="KW-0328">Glycosyltransferase</keyword>
<dbReference type="SUPFAM" id="SSF53271">
    <property type="entry name" value="PRTase-like"/>
    <property type="match status" value="1"/>
</dbReference>
<dbReference type="OrthoDB" id="9790678at2"/>
<keyword evidence="5" id="KW-1185">Reference proteome</keyword>
<keyword evidence="1 4" id="KW-0808">Transferase</keyword>
<evidence type="ECO:0000259" key="3">
    <source>
        <dbReference type="Pfam" id="PF00156"/>
    </source>
</evidence>
<feature type="domain" description="Phosphoribosyltransferase" evidence="3">
    <location>
        <begin position="41"/>
        <end position="164"/>
    </location>
</feature>
<dbReference type="InterPro" id="IPR050118">
    <property type="entry name" value="Pur/Pyrimidine_PRTase"/>
</dbReference>
<dbReference type="PANTHER" id="PTHR43864:SF1">
    <property type="entry name" value="XANTHINE PHOSPHORIBOSYLTRANSFERASE"/>
    <property type="match status" value="1"/>
</dbReference>
<evidence type="ECO:0000313" key="5">
    <source>
        <dbReference type="Proteomes" id="UP000294614"/>
    </source>
</evidence>
<sequence>MKRESRGLLIKALREKGNVSGNIIKVDTFINHCVDMNLAKHIGHDIARYYAGKSIDKIITVEASGIIPAMAAAMYIGCDMVYAKKRIPITMEKHYSEKSYSFTKKEETTLYVSEEVLKKGDRLLFVDDFYAGGNTLKAIESIAAQAGAEIVGRAVIIDKAGREDVFSILTLNEIKKAFAAAEIKEDDVCLCCGFGCGDDRGDMPHCWLRGED</sequence>
<dbReference type="CDD" id="cd06223">
    <property type="entry name" value="PRTases_typeI"/>
    <property type="match status" value="1"/>
</dbReference>
<evidence type="ECO:0000256" key="1">
    <source>
        <dbReference type="ARBA" id="ARBA00022679"/>
    </source>
</evidence>
<dbReference type="GO" id="GO:0006166">
    <property type="term" value="P:purine ribonucleoside salvage"/>
    <property type="evidence" value="ECO:0007669"/>
    <property type="project" value="UniProtKB-KW"/>
</dbReference>
<dbReference type="AlphaFoldDB" id="A0A4R1K6J5"/>
<protein>
    <submittedName>
        <fullName evidence="4">Xanthine phosphoribosyltransferase</fullName>
    </submittedName>
</protein>
<dbReference type="InterPro" id="IPR029057">
    <property type="entry name" value="PRTase-like"/>
</dbReference>
<comment type="caution">
    <text evidence="4">The sequence shown here is derived from an EMBL/GenBank/DDBJ whole genome shotgun (WGS) entry which is preliminary data.</text>
</comment>
<dbReference type="Gene3D" id="3.40.50.2020">
    <property type="match status" value="1"/>
</dbReference>
<dbReference type="PANTHER" id="PTHR43864">
    <property type="entry name" value="HYPOXANTHINE/GUANINE PHOSPHORIBOSYLTRANSFERASE"/>
    <property type="match status" value="1"/>
</dbReference>
<organism evidence="4 5">
    <name type="scientific">Seleniivibrio woodruffii</name>
    <dbReference type="NCBI Taxonomy" id="1078050"/>
    <lineage>
        <taxon>Bacteria</taxon>
        <taxon>Pseudomonadati</taxon>
        <taxon>Deferribacterota</taxon>
        <taxon>Deferribacteres</taxon>
        <taxon>Deferribacterales</taxon>
        <taxon>Geovibrionaceae</taxon>
        <taxon>Seleniivibrio</taxon>
    </lineage>
</organism>